<dbReference type="InterPro" id="IPR014541">
    <property type="entry name" value="Amdntrnsf_FN0238"/>
</dbReference>
<accession>A0A2N3II99</accession>
<proteinExistence type="predicted"/>
<name>A0A2N3II99_9BACT</name>
<dbReference type="SUPFAM" id="SSF55909">
    <property type="entry name" value="Pentein"/>
    <property type="match status" value="1"/>
</dbReference>
<evidence type="ECO:0000313" key="1">
    <source>
        <dbReference type="EMBL" id="PKQ70034.1"/>
    </source>
</evidence>
<dbReference type="PIRSF" id="PIRSF028188">
    <property type="entry name" value="Amdntrnsf_FN0238"/>
    <property type="match status" value="1"/>
</dbReference>
<sequence length="305" mass="35132">MHITSHLLLVRPAAFGYNPETAATNVFQKTPSDFSPEIHQKALYEFDNMVELLRENDVNVLVAEDAPEPYKPDAMFPNNWITTHQDGTIVLYPLQAPNRRAERSEEIVNMLKNKYKVRNIINLSHYENRNKFLEGTGSLVLDHHNKIAYASLSPRTHAEVVDRFCNLMGYKSLNFQALDEFGQPIYHTNVVMSMGDKFVIICFDAIKDEIDQEDLLNSFRKTQKEIIKISYEQMKNFVANCIEISNNKGERLLVLSQRAYDSIEETQKKRLESYVRLLPCPLQTIETYAGGSARCMIVEIFLPSF</sequence>
<dbReference type="PANTHER" id="PTHR43224">
    <property type="entry name" value="AMIDINOTRANSFERASE"/>
    <property type="match status" value="1"/>
</dbReference>
<dbReference type="OrthoDB" id="9788268at2"/>
<reference evidence="1 2" key="1">
    <citation type="submission" date="2017-06" db="EMBL/GenBank/DDBJ databases">
        <title>Raineya orbicola gen. nov., sp. nov. a slightly thermophilic bacterium of the phylum Bacteroidetes and the description of Raineyaceae fam. nov.</title>
        <authorList>
            <person name="Albuquerque L."/>
            <person name="Polonia A.R.M."/>
            <person name="Barroso C."/>
            <person name="Froufe H.J.C."/>
            <person name="Lage O."/>
            <person name="Lobo-Da-Cunha A."/>
            <person name="Egas C."/>
            <person name="Da Costa M.S."/>
        </authorList>
    </citation>
    <scope>NUCLEOTIDE SEQUENCE [LARGE SCALE GENOMIC DNA]</scope>
    <source>
        <strain evidence="1 2">SPSPC-11</strain>
    </source>
</reference>
<comment type="caution">
    <text evidence="1">The sequence shown here is derived from an EMBL/GenBank/DDBJ whole genome shotgun (WGS) entry which is preliminary data.</text>
</comment>
<dbReference type="Gene3D" id="3.75.10.10">
    <property type="entry name" value="L-arginine/glycine Amidinotransferase, Chain A"/>
    <property type="match status" value="1"/>
</dbReference>
<dbReference type="NCBIfam" id="NF046062">
    <property type="entry name" value="citrull_CtlX"/>
    <property type="match status" value="1"/>
</dbReference>
<organism evidence="1 2">
    <name type="scientific">Raineya orbicola</name>
    <dbReference type="NCBI Taxonomy" id="2016530"/>
    <lineage>
        <taxon>Bacteria</taxon>
        <taxon>Pseudomonadati</taxon>
        <taxon>Bacteroidota</taxon>
        <taxon>Cytophagia</taxon>
        <taxon>Cytophagales</taxon>
        <taxon>Raineyaceae</taxon>
        <taxon>Raineya</taxon>
    </lineage>
</organism>
<protein>
    <recommendedName>
        <fullName evidence="3">Amidinotransferase</fullName>
    </recommendedName>
</protein>
<dbReference type="EMBL" id="NKXO01000012">
    <property type="protein sequence ID" value="PKQ70034.1"/>
    <property type="molecule type" value="Genomic_DNA"/>
</dbReference>
<dbReference type="Proteomes" id="UP000233387">
    <property type="component" value="Unassembled WGS sequence"/>
</dbReference>
<evidence type="ECO:0008006" key="3">
    <source>
        <dbReference type="Google" id="ProtNLM"/>
    </source>
</evidence>
<dbReference type="PANTHER" id="PTHR43224:SF1">
    <property type="entry name" value="AMIDINOTRANSFERASE"/>
    <property type="match status" value="1"/>
</dbReference>
<dbReference type="AlphaFoldDB" id="A0A2N3II99"/>
<keyword evidence="2" id="KW-1185">Reference proteome</keyword>
<dbReference type="Pfam" id="PF19420">
    <property type="entry name" value="DDAH_eukar"/>
    <property type="match status" value="1"/>
</dbReference>
<evidence type="ECO:0000313" key="2">
    <source>
        <dbReference type="Proteomes" id="UP000233387"/>
    </source>
</evidence>
<dbReference type="RefSeq" id="WP_101358236.1">
    <property type="nucleotide sequence ID" value="NZ_NKXO01000012.1"/>
</dbReference>
<gene>
    <name evidence="1" type="ORF">Rain11_0971</name>
</gene>